<sequence length="288" mass="34378">MESSQLSALVKDIERCISSLGLMYRIFYREKSIDSFLKKINRTPGKYSNEKKVQDLIGIRIALYFVDDIDIVRNALEKKFDFIAKDSQIDTPAIETFSAVRYNLIFKLPEYYNPKFEIEPEYHKIIDNTFELQIRTILSEGWHEVDHDLRFKCKEDWFELEKENRAFNGVYATLETSEWTLLKLFEDLAYIHYKKSNIKAMINNKFRLRFKPSKLDDDILKYLIDKPNLIKKIYRYERSKLLFNLSIRPFIPINISNLIFIMNLESLNDEGIFSIMPPTLEMWWESAN</sequence>
<gene>
    <name evidence="2" type="ORF">EF878_14650</name>
</gene>
<comment type="caution">
    <text evidence="2">The sequence shown here is derived from an EMBL/GenBank/DDBJ whole genome shotgun (WGS) entry which is preliminary data.</text>
</comment>
<dbReference type="RefSeq" id="WP_123252933.1">
    <property type="nucleotide sequence ID" value="NZ_RJLR01000025.1"/>
</dbReference>
<dbReference type="PANTHER" id="PTHR41773:SF1">
    <property type="entry name" value="RELA_SPOT DOMAIN-CONTAINING PROTEIN"/>
    <property type="match status" value="1"/>
</dbReference>
<evidence type="ECO:0000313" key="3">
    <source>
        <dbReference type="Proteomes" id="UP000276061"/>
    </source>
</evidence>
<dbReference type="PANTHER" id="PTHR41773">
    <property type="entry name" value="GTP PYROPHOSPHATASE-RELATED"/>
    <property type="match status" value="1"/>
</dbReference>
<dbReference type="InterPro" id="IPR007685">
    <property type="entry name" value="RelA_SpoT"/>
</dbReference>
<dbReference type="SMART" id="SM00954">
    <property type="entry name" value="RelA_SpoT"/>
    <property type="match status" value="1"/>
</dbReference>
<dbReference type="EMBL" id="RJLR01000025">
    <property type="protein sequence ID" value="RNM04652.1"/>
    <property type="molecule type" value="Genomic_DNA"/>
</dbReference>
<evidence type="ECO:0000313" key="2">
    <source>
        <dbReference type="EMBL" id="RNM04652.1"/>
    </source>
</evidence>
<dbReference type="SUPFAM" id="SSF81301">
    <property type="entry name" value="Nucleotidyltransferase"/>
    <property type="match status" value="1"/>
</dbReference>
<dbReference type="OrthoDB" id="9801824at2"/>
<protein>
    <recommendedName>
        <fullName evidence="1">RelA/SpoT domain-containing protein</fullName>
    </recommendedName>
</protein>
<accession>A0A3N0FX73</accession>
<dbReference type="Gene3D" id="3.30.460.10">
    <property type="entry name" value="Beta Polymerase, domain 2"/>
    <property type="match status" value="1"/>
</dbReference>
<dbReference type="Proteomes" id="UP000276061">
    <property type="component" value="Unassembled WGS sequence"/>
</dbReference>
<feature type="domain" description="RelA/SpoT" evidence="1">
    <location>
        <begin position="28"/>
        <end position="157"/>
    </location>
</feature>
<dbReference type="GO" id="GO:0015969">
    <property type="term" value="P:guanosine tetraphosphate metabolic process"/>
    <property type="evidence" value="ECO:0007669"/>
    <property type="project" value="InterPro"/>
</dbReference>
<reference evidence="2 3" key="1">
    <citation type="submission" date="2018-11" db="EMBL/GenBank/DDBJ databases">
        <title>Characterization of surface water Dickeya isolates.</title>
        <authorList>
            <person name="Van Gijsegem F."/>
            <person name="Pedron J."/>
        </authorList>
    </citation>
    <scope>NUCLEOTIDE SEQUENCE [LARGE SCALE GENOMIC DNA]</scope>
    <source>
        <strain evidence="2 3">FVG1-MFV-O17</strain>
    </source>
</reference>
<dbReference type="Pfam" id="PF04607">
    <property type="entry name" value="RelA_SpoT"/>
    <property type="match status" value="1"/>
</dbReference>
<dbReference type="InterPro" id="IPR043519">
    <property type="entry name" value="NT_sf"/>
</dbReference>
<dbReference type="CDD" id="cd05399">
    <property type="entry name" value="NT_Rel-Spo_like"/>
    <property type="match status" value="1"/>
</dbReference>
<name>A0A3N0FX73_9GAMM</name>
<organism evidence="2 3">
    <name type="scientific">Dickeya undicola</name>
    <dbReference type="NCBI Taxonomy" id="1577887"/>
    <lineage>
        <taxon>Bacteria</taxon>
        <taxon>Pseudomonadati</taxon>
        <taxon>Pseudomonadota</taxon>
        <taxon>Gammaproteobacteria</taxon>
        <taxon>Enterobacterales</taxon>
        <taxon>Pectobacteriaceae</taxon>
        <taxon>Dickeya</taxon>
    </lineage>
</organism>
<proteinExistence type="predicted"/>
<dbReference type="AlphaFoldDB" id="A0A3N0FX73"/>
<evidence type="ECO:0000259" key="1">
    <source>
        <dbReference type="SMART" id="SM00954"/>
    </source>
</evidence>